<evidence type="ECO:0000259" key="2">
    <source>
        <dbReference type="PROSITE" id="PS50848"/>
    </source>
</evidence>
<feature type="region of interest" description="Disordered" evidence="1">
    <location>
        <begin position="1"/>
        <end position="25"/>
    </location>
</feature>
<dbReference type="Gene3D" id="3.30.530.20">
    <property type="match status" value="1"/>
</dbReference>
<feature type="compositionally biased region" description="Polar residues" evidence="1">
    <location>
        <begin position="788"/>
        <end position="799"/>
    </location>
</feature>
<feature type="domain" description="START" evidence="2">
    <location>
        <begin position="48"/>
        <end position="277"/>
    </location>
</feature>
<feature type="compositionally biased region" description="Polar residues" evidence="1">
    <location>
        <begin position="815"/>
        <end position="825"/>
    </location>
</feature>
<dbReference type="PANTHER" id="PTHR19308">
    <property type="entry name" value="PHOSPHATIDYLCHOLINE TRANSFER PROTEIN"/>
    <property type="match status" value="1"/>
</dbReference>
<dbReference type="AlphaFoldDB" id="A0A183BNU5"/>
<feature type="compositionally biased region" description="Polar residues" evidence="1">
    <location>
        <begin position="8"/>
        <end position="18"/>
    </location>
</feature>
<reference evidence="3" key="1">
    <citation type="submission" date="2013-12" db="EMBL/GenBank/DDBJ databases">
        <authorList>
            <person name="Aslett M."/>
        </authorList>
    </citation>
    <scope>NUCLEOTIDE SEQUENCE [LARGE SCALE GENOMIC DNA]</scope>
    <source>
        <strain evidence="3">Lindley</strain>
    </source>
</reference>
<dbReference type="InterPro" id="IPR051213">
    <property type="entry name" value="START_lipid_transfer"/>
</dbReference>
<dbReference type="InterPro" id="IPR002913">
    <property type="entry name" value="START_lipid-bd_dom"/>
</dbReference>
<feature type="compositionally biased region" description="Low complexity" evidence="1">
    <location>
        <begin position="800"/>
        <end position="813"/>
    </location>
</feature>
<feature type="compositionally biased region" description="Low complexity" evidence="1">
    <location>
        <begin position="854"/>
        <end position="877"/>
    </location>
</feature>
<dbReference type="PANTHER" id="PTHR19308:SF53">
    <property type="entry name" value="CERAMIDE TRANSFER PROTEIN"/>
    <property type="match status" value="1"/>
</dbReference>
<dbReference type="GO" id="GO:0005737">
    <property type="term" value="C:cytoplasm"/>
    <property type="evidence" value="ECO:0007669"/>
    <property type="project" value="UniProtKB-ARBA"/>
</dbReference>
<dbReference type="Proteomes" id="UP000050741">
    <property type="component" value="Unassembled WGS sequence"/>
</dbReference>
<sequence>MLNFKADGQQQHDQNSSSTEEEEALNLLSSQNTFGGKNGELFADIRRVARQQLQHALAEVEVEGGKWDLFVRDGELKMYSRELEMEDGIAVDPLKALHVVDGVSAREFIDLFFRPEIKMEWDDIIEQCNVVDAISPHTVVIHQIHRRIWPTARRESLFWSQRLNVYSECNTQDGDVLGAWMVCNQSVERDDVPLSDSSAVRVQLTIAMLCQTVLKSGADTTKPREQLTRDDIRCKITYVAQVHPGGWVPKIGLRQLTKREYPKFLRSFSKYVQDKGFLAAAIVTATASPLPEGKPAVNGANTNVPSSDAMPELIKPNVAELIPELRSVLRPAFSSVHCDLATCPSLNQAPFNLPVQGLGQLIYIVPDTITADEAAKQVDGGTVLGTSNGFHIVTDGKSPQQVLRLMLSGPTTRAGSAGTDWRQPIRQFFNERLGEDNWALVTACRGSIGLLKTETASECAKEAGSDQQQQKNVMVWLAAVSRRIVAGKKLVKKKVVRKVVRKNSKSSSPEKNGSPPIENGTAPLSEIDANGVVPKSPMTNGTTSGAKSVSAVIVGRMASLFNNCAGNGSGEENSTSTETDSGAVHEISVARYGDEEPIVEAATGASGGTSAGLAAEAVPGTSVAELRSPESSSGTCSVDMRIKDPEPEASAAESGASGTVSSTSAVEHPASEAVSSTSAVEHPASEAVSSTSAVEHPASEAVSGSEIAETKPKRSGAKVTGRSVDGPSTTTGQVGAVSGAAANSQSVAETVPGSPQVKEGRSQSLDGPLAAADLLNGSEDTGRAFQPRRSNANLASNRAGSTPSPTGSESPCSFLSATSGTSETLINRRFRREDAPSPSLSLLTAGTAPQQQLSSVGTGISSTTSARRSATNGSAGSTNGGGGGSGASSRLMNGGYQHQLNILSPISSCGSVSEENERDFRSARDDMTSTTITNAPGDEEDEEDQTLMLLAHQRGESAERSLTGGPELLEMI</sequence>
<dbReference type="SMART" id="SM00234">
    <property type="entry name" value="START"/>
    <property type="match status" value="1"/>
</dbReference>
<dbReference type="SUPFAM" id="SSF117856">
    <property type="entry name" value="AF0104/ALDC/Ptd012-like"/>
    <property type="match status" value="1"/>
</dbReference>
<feature type="region of interest" description="Disordered" evidence="1">
    <location>
        <begin position="620"/>
        <end position="892"/>
    </location>
</feature>
<dbReference type="GO" id="GO:0035621">
    <property type="term" value="P:ER to Golgi ceramide transport"/>
    <property type="evidence" value="ECO:0007669"/>
    <property type="project" value="TreeGrafter"/>
</dbReference>
<feature type="compositionally biased region" description="Basic and acidic residues" evidence="1">
    <location>
        <begin position="918"/>
        <end position="927"/>
    </location>
</feature>
<dbReference type="Pfam" id="PF01852">
    <property type="entry name" value="START"/>
    <property type="match status" value="1"/>
</dbReference>
<feature type="region of interest" description="Disordered" evidence="1">
    <location>
        <begin position="498"/>
        <end position="545"/>
    </location>
</feature>
<evidence type="ECO:0000256" key="1">
    <source>
        <dbReference type="SAM" id="MobiDB-lite"/>
    </source>
</evidence>
<evidence type="ECO:0000313" key="4">
    <source>
        <dbReference type="WBParaSite" id="GPLIN_000228100"/>
    </source>
</evidence>
<feature type="compositionally biased region" description="Polar residues" evidence="1">
    <location>
        <begin position="838"/>
        <end position="853"/>
    </location>
</feature>
<dbReference type="GO" id="GO:0008289">
    <property type="term" value="F:lipid binding"/>
    <property type="evidence" value="ECO:0007669"/>
    <property type="project" value="InterPro"/>
</dbReference>
<proteinExistence type="predicted"/>
<keyword evidence="3" id="KW-1185">Reference proteome</keyword>
<evidence type="ECO:0000313" key="3">
    <source>
        <dbReference type="Proteomes" id="UP000050741"/>
    </source>
</evidence>
<accession>A0A183BNU5</accession>
<protein>
    <submittedName>
        <fullName evidence="4">START domain-containing protein</fullName>
    </submittedName>
</protein>
<feature type="compositionally biased region" description="Low complexity" evidence="1">
    <location>
        <begin position="648"/>
        <end position="695"/>
    </location>
</feature>
<reference evidence="4" key="3">
    <citation type="submission" date="2016-06" db="UniProtKB">
        <authorList>
            <consortium name="WormBaseParasite"/>
        </authorList>
    </citation>
    <scope>IDENTIFICATION</scope>
</reference>
<feature type="region of interest" description="Disordered" evidence="1">
    <location>
        <begin position="908"/>
        <end position="941"/>
    </location>
</feature>
<dbReference type="SUPFAM" id="SSF55961">
    <property type="entry name" value="Bet v1-like"/>
    <property type="match status" value="1"/>
</dbReference>
<reference evidence="3" key="2">
    <citation type="submission" date="2014-05" db="EMBL/GenBank/DDBJ databases">
        <title>The genome and life-stage specific transcriptomes of Globodera pallida elucidate key aspects of plant parasitism by a cyst nematode.</title>
        <authorList>
            <person name="Cotton J.A."/>
            <person name="Lilley C.J."/>
            <person name="Jones L.M."/>
            <person name="Kikuchi T."/>
            <person name="Reid A.J."/>
            <person name="Thorpe P."/>
            <person name="Tsai I.J."/>
            <person name="Beasley H."/>
            <person name="Blok V."/>
            <person name="Cock P.J.A."/>
            <person name="Van den Akker S.E."/>
            <person name="Holroyd N."/>
            <person name="Hunt M."/>
            <person name="Mantelin S."/>
            <person name="Naghra H."/>
            <person name="Pain A."/>
            <person name="Palomares-Rius J.E."/>
            <person name="Zarowiecki M."/>
            <person name="Berriman M."/>
            <person name="Jones J.T."/>
            <person name="Urwin P.E."/>
        </authorList>
    </citation>
    <scope>NUCLEOTIDE SEQUENCE [LARGE SCALE GENOMIC DNA]</scope>
    <source>
        <strain evidence="3">Lindley</strain>
    </source>
</reference>
<dbReference type="PROSITE" id="PS50848">
    <property type="entry name" value="START"/>
    <property type="match status" value="1"/>
</dbReference>
<dbReference type="WBParaSite" id="GPLIN_000228100">
    <property type="protein sequence ID" value="GPLIN_000228100"/>
    <property type="gene ID" value="GPLIN_000228100"/>
</dbReference>
<name>A0A183BNU5_GLOPA</name>
<dbReference type="InterPro" id="IPR023393">
    <property type="entry name" value="START-like_dom_sf"/>
</dbReference>
<organism evidence="3 4">
    <name type="scientific">Globodera pallida</name>
    <name type="common">Potato cyst nematode worm</name>
    <name type="synonym">Heterodera pallida</name>
    <dbReference type="NCBI Taxonomy" id="36090"/>
    <lineage>
        <taxon>Eukaryota</taxon>
        <taxon>Metazoa</taxon>
        <taxon>Ecdysozoa</taxon>
        <taxon>Nematoda</taxon>
        <taxon>Chromadorea</taxon>
        <taxon>Rhabditida</taxon>
        <taxon>Tylenchina</taxon>
        <taxon>Tylenchomorpha</taxon>
        <taxon>Tylenchoidea</taxon>
        <taxon>Heteroderidae</taxon>
        <taxon>Heteroderinae</taxon>
        <taxon>Globodera</taxon>
    </lineage>
</organism>